<protein>
    <submittedName>
        <fullName evidence="6">Pectinesterase</fullName>
    </submittedName>
</protein>
<dbReference type="GO" id="GO:0030599">
    <property type="term" value="F:pectinesterase activity"/>
    <property type="evidence" value="ECO:0007669"/>
    <property type="project" value="InterPro"/>
</dbReference>
<evidence type="ECO:0000256" key="2">
    <source>
        <dbReference type="ARBA" id="ARBA00022801"/>
    </source>
</evidence>
<dbReference type="PANTHER" id="PTHR31321">
    <property type="entry name" value="ACYL-COA THIOESTER HYDROLASE YBHC-RELATED"/>
    <property type="match status" value="1"/>
</dbReference>
<keyword evidence="7" id="KW-1185">Reference proteome</keyword>
<comment type="caution">
    <text evidence="6">The sequence shown here is derived from an EMBL/GenBank/DDBJ whole genome shotgun (WGS) entry which is preliminary data.</text>
</comment>
<keyword evidence="3" id="KW-0063">Aspartyl esterase</keyword>
<sequence length="344" mass="39078">MRNLIFIFVVLLLPHSSQASEVLYLSVAQDGSAQFQTIQAALDSLPTTEQQAIIQIKPGIYQEKLYLTRDKVALVGQGRTQTIIQYAELRTNWLASHPDDWGSAVVNIRASDIALLGLTIKNSYGELTGDHEHQFAIRGFENASRIITDDCAIIAGGADTLSLWNKTDGMYYHRNCYIEGHTDMVCPRGWAYFDNVTFYNQKAYATLWHDGELDPAQKLVVVNSHFDGVPGFLLGRRHYDAQFYLINNSYSPNMADRPIFRHTYPEQPERDRANLWGDRYYFSQAVFSQSAESSAPRYPWLADNLATHPANLSAAQISAQWTFDGRWDPEAELARLYQLQEQQP</sequence>
<feature type="chain" id="PRO_5011117710" evidence="4">
    <location>
        <begin position="20"/>
        <end position="344"/>
    </location>
</feature>
<comment type="similarity">
    <text evidence="1">Belongs to the pectinesterase family.</text>
</comment>
<feature type="domain" description="Pectinesterase catalytic" evidence="5">
    <location>
        <begin position="26"/>
        <end position="203"/>
    </location>
</feature>
<gene>
    <name evidence="6" type="ORF">AJE_04921</name>
</gene>
<evidence type="ECO:0000256" key="4">
    <source>
        <dbReference type="SAM" id="SignalP"/>
    </source>
</evidence>
<name>H3ZCB1_9ALTE</name>
<dbReference type="Pfam" id="PF01095">
    <property type="entry name" value="Pectinesterase"/>
    <property type="match status" value="1"/>
</dbReference>
<dbReference type="PATRIC" id="fig|1129374.4.peg.990"/>
<evidence type="ECO:0000259" key="5">
    <source>
        <dbReference type="Pfam" id="PF01095"/>
    </source>
</evidence>
<organism evidence="6 7">
    <name type="scientific">Alishewanella jeotgali KCTC 22429</name>
    <dbReference type="NCBI Taxonomy" id="1129374"/>
    <lineage>
        <taxon>Bacteria</taxon>
        <taxon>Pseudomonadati</taxon>
        <taxon>Pseudomonadota</taxon>
        <taxon>Gammaproteobacteria</taxon>
        <taxon>Alteromonadales</taxon>
        <taxon>Alteromonadaceae</taxon>
        <taxon>Alishewanella</taxon>
    </lineage>
</organism>
<evidence type="ECO:0000256" key="1">
    <source>
        <dbReference type="ARBA" id="ARBA00008891"/>
    </source>
</evidence>
<dbReference type="InterPro" id="IPR000070">
    <property type="entry name" value="Pectinesterase_cat"/>
</dbReference>
<evidence type="ECO:0000256" key="3">
    <source>
        <dbReference type="ARBA" id="ARBA00023085"/>
    </source>
</evidence>
<dbReference type="Gene3D" id="2.160.20.10">
    <property type="entry name" value="Single-stranded right-handed beta-helix, Pectin lyase-like"/>
    <property type="match status" value="1"/>
</dbReference>
<keyword evidence="4" id="KW-0732">Signal</keyword>
<evidence type="ECO:0000313" key="7">
    <source>
        <dbReference type="Proteomes" id="UP000012046"/>
    </source>
</evidence>
<dbReference type="PANTHER" id="PTHR31321:SF57">
    <property type="entry name" value="PECTINESTERASE 53-RELATED"/>
    <property type="match status" value="1"/>
</dbReference>
<dbReference type="GO" id="GO:0045490">
    <property type="term" value="P:pectin catabolic process"/>
    <property type="evidence" value="ECO:0007669"/>
    <property type="project" value="TreeGrafter"/>
</dbReference>
<dbReference type="STRING" id="1129374.AJE_04921"/>
<dbReference type="InterPro" id="IPR011050">
    <property type="entry name" value="Pectin_lyase_fold/virulence"/>
</dbReference>
<dbReference type="Proteomes" id="UP000012046">
    <property type="component" value="Unassembled WGS sequence"/>
</dbReference>
<dbReference type="eggNOG" id="COG4677">
    <property type="taxonomic scope" value="Bacteria"/>
</dbReference>
<reference evidence="6 7" key="1">
    <citation type="journal article" date="2012" name="J. Bacteriol.">
        <title>Genome Sequence of Extracellular-Protease-Producing Alishewanella jeotgali Isolated from Traditional Korean Fermented Seafood.</title>
        <authorList>
            <person name="Jung J."/>
            <person name="Chun J."/>
            <person name="Park W."/>
        </authorList>
    </citation>
    <scope>NUCLEOTIDE SEQUENCE [LARGE SCALE GENOMIC DNA]</scope>
    <source>
        <strain evidence="6 7">KCTC 22429</strain>
    </source>
</reference>
<proteinExistence type="inferred from homology"/>
<dbReference type="GO" id="GO:0042545">
    <property type="term" value="P:cell wall modification"/>
    <property type="evidence" value="ECO:0007669"/>
    <property type="project" value="InterPro"/>
</dbReference>
<dbReference type="InterPro" id="IPR012334">
    <property type="entry name" value="Pectin_lyas_fold"/>
</dbReference>
<dbReference type="EMBL" id="AHTH01000010">
    <property type="protein sequence ID" value="EHR41703.1"/>
    <property type="molecule type" value="Genomic_DNA"/>
</dbReference>
<accession>H3ZCB1</accession>
<evidence type="ECO:0000313" key="6">
    <source>
        <dbReference type="EMBL" id="EHR41703.1"/>
    </source>
</evidence>
<dbReference type="SUPFAM" id="SSF51126">
    <property type="entry name" value="Pectin lyase-like"/>
    <property type="match status" value="1"/>
</dbReference>
<feature type="signal peptide" evidence="4">
    <location>
        <begin position="1"/>
        <end position="19"/>
    </location>
</feature>
<dbReference type="RefSeq" id="WP_008949937.1">
    <property type="nucleotide sequence ID" value="NZ_AHTH01000010.1"/>
</dbReference>
<keyword evidence="2" id="KW-0378">Hydrolase</keyword>
<dbReference type="AlphaFoldDB" id="H3ZCB1"/>